<proteinExistence type="predicted"/>
<evidence type="ECO:0008006" key="3">
    <source>
        <dbReference type="Google" id="ProtNLM"/>
    </source>
</evidence>
<dbReference type="PANTHER" id="PTHR12403">
    <property type="entry name" value="TRAFFICKING PROTEIN PARTICLE COMPLEX SUBUNIT 2"/>
    <property type="match status" value="1"/>
</dbReference>
<dbReference type="EMBL" id="DS113189">
    <property type="protein sequence ID" value="EAY21620.1"/>
    <property type="molecule type" value="Genomic_DNA"/>
</dbReference>
<dbReference type="InterPro" id="IPR011012">
    <property type="entry name" value="Longin-like_dom_sf"/>
</dbReference>
<dbReference type="AlphaFoldDB" id="A2DDE1"/>
<evidence type="ECO:0000313" key="2">
    <source>
        <dbReference type="Proteomes" id="UP000001542"/>
    </source>
</evidence>
<evidence type="ECO:0000313" key="1">
    <source>
        <dbReference type="EMBL" id="EAY21620.1"/>
    </source>
</evidence>
<dbReference type="SMR" id="A2DDE1"/>
<organism evidence="1 2">
    <name type="scientific">Trichomonas vaginalis (strain ATCC PRA-98 / G3)</name>
    <dbReference type="NCBI Taxonomy" id="412133"/>
    <lineage>
        <taxon>Eukaryota</taxon>
        <taxon>Metamonada</taxon>
        <taxon>Parabasalia</taxon>
        <taxon>Trichomonadida</taxon>
        <taxon>Trichomonadidae</taxon>
        <taxon>Trichomonas</taxon>
    </lineage>
</organism>
<dbReference type="Proteomes" id="UP000001542">
    <property type="component" value="Unassembled WGS sequence"/>
</dbReference>
<dbReference type="VEuPathDB" id="TrichDB:TVAG_013860"/>
<reference evidence="1" key="1">
    <citation type="submission" date="2006-10" db="EMBL/GenBank/DDBJ databases">
        <authorList>
            <person name="Amadeo P."/>
            <person name="Zhao Q."/>
            <person name="Wortman J."/>
            <person name="Fraser-Liggett C."/>
            <person name="Carlton J."/>
        </authorList>
    </citation>
    <scope>NUCLEOTIDE SEQUENCE</scope>
    <source>
        <strain evidence="1">G3</strain>
    </source>
</reference>
<keyword evidence="2" id="KW-1185">Reference proteome</keyword>
<dbReference type="STRING" id="5722.A2DDE1"/>
<dbReference type="GO" id="GO:0005737">
    <property type="term" value="C:cytoplasm"/>
    <property type="evidence" value="ECO:0000318"/>
    <property type="project" value="GO_Central"/>
</dbReference>
<dbReference type="Pfam" id="PF04628">
    <property type="entry name" value="Sedlin_N"/>
    <property type="match status" value="1"/>
</dbReference>
<dbReference type="InterPro" id="IPR006722">
    <property type="entry name" value="Sedlin"/>
</dbReference>
<dbReference type="GO" id="GO:0030008">
    <property type="term" value="C:TRAPP complex"/>
    <property type="evidence" value="ECO:0000318"/>
    <property type="project" value="GO_Central"/>
</dbReference>
<reference evidence="1" key="2">
    <citation type="journal article" date="2007" name="Science">
        <title>Draft genome sequence of the sexually transmitted pathogen Trichomonas vaginalis.</title>
        <authorList>
            <person name="Carlton J.M."/>
            <person name="Hirt R.P."/>
            <person name="Silva J.C."/>
            <person name="Delcher A.L."/>
            <person name="Schatz M."/>
            <person name="Zhao Q."/>
            <person name="Wortman J.R."/>
            <person name="Bidwell S.L."/>
            <person name="Alsmark U.C.M."/>
            <person name="Besteiro S."/>
            <person name="Sicheritz-Ponten T."/>
            <person name="Noel C.J."/>
            <person name="Dacks J.B."/>
            <person name="Foster P.G."/>
            <person name="Simillion C."/>
            <person name="Van de Peer Y."/>
            <person name="Miranda-Saavedra D."/>
            <person name="Barton G.J."/>
            <person name="Westrop G.D."/>
            <person name="Mueller S."/>
            <person name="Dessi D."/>
            <person name="Fiori P.L."/>
            <person name="Ren Q."/>
            <person name="Paulsen I."/>
            <person name="Zhang H."/>
            <person name="Bastida-Corcuera F.D."/>
            <person name="Simoes-Barbosa A."/>
            <person name="Brown M.T."/>
            <person name="Hayes R.D."/>
            <person name="Mukherjee M."/>
            <person name="Okumura C.Y."/>
            <person name="Schneider R."/>
            <person name="Smith A.J."/>
            <person name="Vanacova S."/>
            <person name="Villalvazo M."/>
            <person name="Haas B.J."/>
            <person name="Pertea M."/>
            <person name="Feldblyum T.V."/>
            <person name="Utterback T.R."/>
            <person name="Shu C.L."/>
            <person name="Osoegawa K."/>
            <person name="de Jong P.J."/>
            <person name="Hrdy I."/>
            <person name="Horvathova L."/>
            <person name="Zubacova Z."/>
            <person name="Dolezal P."/>
            <person name="Malik S.B."/>
            <person name="Logsdon J.M. Jr."/>
            <person name="Henze K."/>
            <person name="Gupta A."/>
            <person name="Wang C.C."/>
            <person name="Dunne R.L."/>
            <person name="Upcroft J.A."/>
            <person name="Upcroft P."/>
            <person name="White O."/>
            <person name="Salzberg S.L."/>
            <person name="Tang P."/>
            <person name="Chiu C.-H."/>
            <person name="Lee Y.-S."/>
            <person name="Embley T.M."/>
            <person name="Coombs G.H."/>
            <person name="Mottram J.C."/>
            <person name="Tachezy J."/>
            <person name="Fraser-Liggett C.M."/>
            <person name="Johnson P.J."/>
        </authorList>
    </citation>
    <scope>NUCLEOTIDE SEQUENCE [LARGE SCALE GENOMIC DNA]</scope>
    <source>
        <strain evidence="1">G3</strain>
    </source>
</reference>
<dbReference type="GO" id="GO:0005634">
    <property type="term" value="C:nucleus"/>
    <property type="evidence" value="ECO:0000318"/>
    <property type="project" value="GO_Central"/>
</dbReference>
<dbReference type="GO" id="GO:0006888">
    <property type="term" value="P:endoplasmic reticulum to Golgi vesicle-mediated transport"/>
    <property type="evidence" value="ECO:0000318"/>
    <property type="project" value="GO_Central"/>
</dbReference>
<dbReference type="VEuPathDB" id="TrichDB:TVAGG3_0986450"/>
<accession>A2DDE1</accession>
<protein>
    <recommendedName>
        <fullName evidence="3">Trafficking protein particle complex subunit 2-like protein</fullName>
    </recommendedName>
</protein>
<dbReference type="InParanoid" id="A2DDE1"/>
<dbReference type="SUPFAM" id="SSF64356">
    <property type="entry name" value="SNARE-like"/>
    <property type="match status" value="1"/>
</dbReference>
<sequence>MSDKKIACVAAIGPDNNPILLKSYCVEKRSQEIDTLLFCSLDYFENSIDSDPKYKSTNQWLGNLQTSDRFQIWGYKTNLNYKIVVFTFHNVPANNEDMKALCEKIKKIIFSAFMDPFYQPFTVIKSESIYKQIDALCQGQ</sequence>
<dbReference type="KEGG" id="tva:5467171"/>
<gene>
    <name evidence="1" type="ORF">TVAG_013860</name>
</gene>
<dbReference type="Gene3D" id="3.30.450.70">
    <property type="match status" value="1"/>
</dbReference>
<name>A2DDE1_TRIV3</name>
<dbReference type="RefSeq" id="XP_001582606.1">
    <property type="nucleotide sequence ID" value="XM_001582556.1"/>
</dbReference>
<dbReference type="OrthoDB" id="10258445at2759"/>